<evidence type="ECO:0000256" key="2">
    <source>
        <dbReference type="ARBA" id="ARBA00022630"/>
    </source>
</evidence>
<dbReference type="AlphaFoldDB" id="A0A3S8V308"/>
<dbReference type="CDD" id="cd06183">
    <property type="entry name" value="cyt_b5_reduct_like"/>
    <property type="match status" value="1"/>
</dbReference>
<feature type="binding site" evidence="6">
    <location>
        <position position="176"/>
    </location>
    <ligand>
        <name>FAD</name>
        <dbReference type="ChEBI" id="CHEBI:57692"/>
    </ligand>
</feature>
<keyword evidence="4 7" id="KW-0560">Oxidoreductase</keyword>
<keyword evidence="3 6" id="KW-0274">FAD</keyword>
<dbReference type="InterPro" id="IPR001709">
    <property type="entry name" value="Flavoprot_Pyr_Nucl_cyt_Rdtase"/>
</dbReference>
<dbReference type="Gene3D" id="3.40.50.80">
    <property type="entry name" value="Nucleotide-binding domain of ferredoxin-NADP reductase (FNR) module"/>
    <property type="match status" value="1"/>
</dbReference>
<dbReference type="Pfam" id="PF00175">
    <property type="entry name" value="NAD_binding_1"/>
    <property type="match status" value="1"/>
</dbReference>
<dbReference type="Gene3D" id="2.40.30.10">
    <property type="entry name" value="Translation factors"/>
    <property type="match status" value="1"/>
</dbReference>
<dbReference type="InterPro" id="IPR008333">
    <property type="entry name" value="Cbr1-like_FAD-bd_dom"/>
</dbReference>
<keyword evidence="2 6" id="KW-0285">Flavoprotein</keyword>
<proteinExistence type="evidence at transcript level"/>
<evidence type="ECO:0000313" key="10">
    <source>
        <dbReference type="EMBL" id="AZL94381.1"/>
    </source>
</evidence>
<feature type="binding site" evidence="6">
    <location>
        <position position="108"/>
    </location>
    <ligand>
        <name>FAD</name>
        <dbReference type="ChEBI" id="CHEBI:57692"/>
    </ligand>
</feature>
<comment type="similarity">
    <text evidence="7">Belongs to the flavoprotein pyridine nucleotide cytochrome reductase family.</text>
</comment>
<dbReference type="SUPFAM" id="SSF52343">
    <property type="entry name" value="Ferredoxin reductase-like, C-terminal NADP-linked domain"/>
    <property type="match status" value="1"/>
</dbReference>
<evidence type="ECO:0000313" key="9">
    <source>
        <dbReference type="EMBL" id="AZL94380.1"/>
    </source>
</evidence>
<dbReference type="PRINTS" id="PR00371">
    <property type="entry name" value="FPNCR"/>
</dbReference>
<comment type="catalytic activity">
    <reaction evidence="7">
        <text>2 Fe(III)-[cytochrome b5] + NADH = 2 Fe(II)-[cytochrome b5] + NAD(+) + H(+)</text>
        <dbReference type="Rhea" id="RHEA:46680"/>
        <dbReference type="Rhea" id="RHEA-COMP:10438"/>
        <dbReference type="Rhea" id="RHEA-COMP:10439"/>
        <dbReference type="ChEBI" id="CHEBI:15378"/>
        <dbReference type="ChEBI" id="CHEBI:29033"/>
        <dbReference type="ChEBI" id="CHEBI:29034"/>
        <dbReference type="ChEBI" id="CHEBI:57540"/>
        <dbReference type="ChEBI" id="CHEBI:57945"/>
        <dbReference type="EC" id="1.6.2.2"/>
    </reaction>
</comment>
<evidence type="ECO:0000259" key="8">
    <source>
        <dbReference type="PROSITE" id="PS51384"/>
    </source>
</evidence>
<dbReference type="PRINTS" id="PR00406">
    <property type="entry name" value="CYTB5RDTASE"/>
</dbReference>
<dbReference type="GO" id="GO:0090524">
    <property type="term" value="F:cytochrome-b5 reductase activity, acting on NADH"/>
    <property type="evidence" value="ECO:0007669"/>
    <property type="project" value="UniProtKB-EC"/>
</dbReference>
<dbReference type="InterPro" id="IPR017927">
    <property type="entry name" value="FAD-bd_FR_type"/>
</dbReference>
<dbReference type="FunFam" id="3.40.50.80:FF:000009">
    <property type="entry name" value="NADH-cytochrome b5 reductase"/>
    <property type="match status" value="1"/>
</dbReference>
<dbReference type="EMBL" id="MK265785">
    <property type="protein sequence ID" value="AZL94380.1"/>
    <property type="molecule type" value="mRNA"/>
</dbReference>
<feature type="binding site" evidence="6">
    <location>
        <position position="91"/>
    </location>
    <ligand>
        <name>FAD</name>
        <dbReference type="ChEBI" id="CHEBI:57692"/>
    </ligand>
</feature>
<dbReference type="InterPro" id="IPR001433">
    <property type="entry name" value="OxRdtase_FAD/NAD-bd"/>
</dbReference>
<dbReference type="InterPro" id="IPR039261">
    <property type="entry name" value="FNR_nucleotide-bd"/>
</dbReference>
<evidence type="ECO:0000256" key="5">
    <source>
        <dbReference type="ARBA" id="ARBA00023027"/>
    </source>
</evidence>
<dbReference type="EMBL" id="MK265811">
    <property type="protein sequence ID" value="AZL94381.1"/>
    <property type="molecule type" value="mRNA"/>
</dbReference>
<protein>
    <recommendedName>
        <fullName evidence="7">NADH-cytochrome b5 reductase</fullName>
        <ecNumber evidence="7">1.6.2.2</ecNumber>
    </recommendedName>
</protein>
<dbReference type="InterPro" id="IPR001834">
    <property type="entry name" value="CBR-like"/>
</dbReference>
<organism evidence="9">
    <name type="scientific">Nephromyces sp. MMRI</name>
    <dbReference type="NCBI Taxonomy" id="2496275"/>
    <lineage>
        <taxon>Eukaryota</taxon>
        <taxon>Sar</taxon>
        <taxon>Alveolata</taxon>
        <taxon>Apicomplexa</taxon>
        <taxon>Aconoidasida</taxon>
        <taxon>Nephromycida</taxon>
        <taxon>Nephromyces</taxon>
    </lineage>
</organism>
<feature type="binding site" evidence="6">
    <location>
        <position position="124"/>
    </location>
    <ligand>
        <name>FAD</name>
        <dbReference type="ChEBI" id="CHEBI:57692"/>
    </ligand>
</feature>
<feature type="binding site" evidence="6">
    <location>
        <position position="106"/>
    </location>
    <ligand>
        <name>FAD</name>
        <dbReference type="ChEBI" id="CHEBI:57692"/>
    </ligand>
</feature>
<feature type="binding site" evidence="6">
    <location>
        <position position="89"/>
    </location>
    <ligand>
        <name>FAD</name>
        <dbReference type="ChEBI" id="CHEBI:57692"/>
    </ligand>
</feature>
<accession>A0A3S8V308</accession>
<dbReference type="SUPFAM" id="SSF63380">
    <property type="entry name" value="Riboflavin synthase domain-like"/>
    <property type="match status" value="1"/>
</dbReference>
<dbReference type="InterPro" id="IPR017938">
    <property type="entry name" value="Riboflavin_synthase-like_b-brl"/>
</dbReference>
<evidence type="ECO:0000256" key="7">
    <source>
        <dbReference type="RuleBase" id="RU361226"/>
    </source>
</evidence>
<keyword evidence="5 7" id="KW-0520">NAD</keyword>
<reference evidence="9" key="1">
    <citation type="journal article" date="2018" name="Genome Biol. Evol.">
        <title>Nephromyces encodes a urate metabolism pathway and predicted peroxisomes, demonstrating these are not ancient losses of apicomplexans.</title>
        <authorList>
            <person name="Paight C."/>
            <person name="Slamovits C.H."/>
            <person name="Saffo M.B."/>
            <person name="Lane C.E."/>
        </authorList>
    </citation>
    <scope>NUCLEOTIDE SEQUENCE</scope>
    <source>
        <strain evidence="9">Neph16</strain>
        <strain evidence="10">Neph42</strain>
    </source>
</reference>
<evidence type="ECO:0000256" key="6">
    <source>
        <dbReference type="PIRSR" id="PIRSR601834-1"/>
    </source>
</evidence>
<feature type="domain" description="FAD-binding FR-type" evidence="8">
    <location>
        <begin position="21"/>
        <end position="149"/>
    </location>
</feature>
<feature type="binding site" evidence="6">
    <location>
        <position position="123"/>
    </location>
    <ligand>
        <name>FAD</name>
        <dbReference type="ChEBI" id="CHEBI:57692"/>
    </ligand>
</feature>
<evidence type="ECO:0000256" key="4">
    <source>
        <dbReference type="ARBA" id="ARBA00023002"/>
    </source>
</evidence>
<dbReference type="EC" id="1.6.2.2" evidence="7"/>
<name>A0A3S8V308_9APIC</name>
<feature type="binding site" evidence="6">
    <location>
        <position position="125"/>
    </location>
    <ligand>
        <name>FAD</name>
        <dbReference type="ChEBI" id="CHEBI:57692"/>
    </ligand>
</feature>
<evidence type="ECO:0000256" key="1">
    <source>
        <dbReference type="ARBA" id="ARBA00001974"/>
    </source>
</evidence>
<comment type="cofactor">
    <cofactor evidence="1 6 7">
        <name>FAD</name>
        <dbReference type="ChEBI" id="CHEBI:57692"/>
    </cofactor>
</comment>
<evidence type="ECO:0000256" key="3">
    <source>
        <dbReference type="ARBA" id="ARBA00022827"/>
    </source>
</evidence>
<sequence length="293" mass="33220">MGIMDWIFNGSGPKVEKFLDGSRQKITLISKQTLSRDSYLLRFDLNNPNYVLGLPIVKHIRFYCPNQTGKVEGYWNGKPTDTTSTEISRKYTPISKQSDKGYVDFVIKMYLPMEDGPYVDGGKMSRYLHNLTIGDELEIDGPVGMSEYLGKGKFFSKGHEFSRFKIGMIAGGSGITPFYQLIQAILNDPSEDNVTLSLLYANQSENDILLKEELDTFQKLHPDKFKVAYTVDKADNKWQQYVGYVNEKMISETLPAPSDDTAIFFCGPPPMVEKAIMPSVRNLGYNMDYVMKL</sequence>
<dbReference type="PANTHER" id="PTHR19370">
    <property type="entry name" value="NADH-CYTOCHROME B5 REDUCTASE"/>
    <property type="match status" value="1"/>
</dbReference>
<dbReference type="PROSITE" id="PS51384">
    <property type="entry name" value="FAD_FR"/>
    <property type="match status" value="1"/>
</dbReference>
<dbReference type="Pfam" id="PF00970">
    <property type="entry name" value="FAD_binding_6"/>
    <property type="match status" value="1"/>
</dbReference>